<dbReference type="GO" id="GO:0005829">
    <property type="term" value="C:cytosol"/>
    <property type="evidence" value="ECO:0007669"/>
    <property type="project" value="TreeGrafter"/>
</dbReference>
<evidence type="ECO:0000256" key="2">
    <source>
        <dbReference type="SAM" id="Phobius"/>
    </source>
</evidence>
<dbReference type="STRING" id="1089305.SAMN05444148_1617"/>
<keyword evidence="2" id="KW-0472">Membrane</keyword>
<gene>
    <name evidence="4" type="ORF">SAMN05444148_1617</name>
</gene>
<dbReference type="SMART" id="SM00530">
    <property type="entry name" value="HTH_XRE"/>
    <property type="match status" value="1"/>
</dbReference>
<dbReference type="GO" id="GO:0003700">
    <property type="term" value="F:DNA-binding transcription factor activity"/>
    <property type="evidence" value="ECO:0007669"/>
    <property type="project" value="TreeGrafter"/>
</dbReference>
<evidence type="ECO:0000259" key="3">
    <source>
        <dbReference type="PROSITE" id="PS50943"/>
    </source>
</evidence>
<dbReference type="RefSeq" id="WP_073085317.1">
    <property type="nucleotide sequence ID" value="NZ_FQWS01000002.1"/>
</dbReference>
<name>A0A1M5RLE3_9FLAO</name>
<evidence type="ECO:0000313" key="4">
    <source>
        <dbReference type="EMBL" id="SHH26888.1"/>
    </source>
</evidence>
<sequence>MKTKDLAKNLRELRALRGMSQEYLADESRVSLRTIQRIENNESEPTGETIKRIAIALDVELADLIGSDLIVETNDMRATIVFLKKQLSKTNKKSEIKTFETFIELLEKLKEKDLTPQQIEGIESYIKYLELEKIPSFSNEMFKKKLTKFKRYLKDKLRFVPNGYYTTWAASFALAFAVGFSVQSKIDYSIKIGVISVALLVICFGIFLDFKMKKQERSFSF</sequence>
<dbReference type="PANTHER" id="PTHR46797:SF1">
    <property type="entry name" value="METHYLPHOSPHONATE SYNTHASE"/>
    <property type="match status" value="1"/>
</dbReference>
<dbReference type="EMBL" id="FQWS01000002">
    <property type="protein sequence ID" value="SHH26888.1"/>
    <property type="molecule type" value="Genomic_DNA"/>
</dbReference>
<keyword evidence="2" id="KW-0812">Transmembrane</keyword>
<dbReference type="InterPro" id="IPR010982">
    <property type="entry name" value="Lambda_DNA-bd_dom_sf"/>
</dbReference>
<protein>
    <submittedName>
        <fullName evidence="4">Helix-turn-helix</fullName>
    </submittedName>
</protein>
<dbReference type="PROSITE" id="PS50943">
    <property type="entry name" value="HTH_CROC1"/>
    <property type="match status" value="1"/>
</dbReference>
<feature type="transmembrane region" description="Helical" evidence="2">
    <location>
        <begin position="188"/>
        <end position="208"/>
    </location>
</feature>
<dbReference type="Pfam" id="PF01381">
    <property type="entry name" value="HTH_3"/>
    <property type="match status" value="1"/>
</dbReference>
<feature type="transmembrane region" description="Helical" evidence="2">
    <location>
        <begin position="163"/>
        <end position="182"/>
    </location>
</feature>
<organism evidence="4 5">
    <name type="scientific">Winogradskyella jejuensis</name>
    <dbReference type="NCBI Taxonomy" id="1089305"/>
    <lineage>
        <taxon>Bacteria</taxon>
        <taxon>Pseudomonadati</taxon>
        <taxon>Bacteroidota</taxon>
        <taxon>Flavobacteriia</taxon>
        <taxon>Flavobacteriales</taxon>
        <taxon>Flavobacteriaceae</taxon>
        <taxon>Winogradskyella</taxon>
    </lineage>
</organism>
<keyword evidence="1" id="KW-0238">DNA-binding</keyword>
<dbReference type="Proteomes" id="UP000184522">
    <property type="component" value="Unassembled WGS sequence"/>
</dbReference>
<accession>A0A1M5RLE3</accession>
<reference evidence="5" key="1">
    <citation type="submission" date="2016-11" db="EMBL/GenBank/DDBJ databases">
        <authorList>
            <person name="Varghese N."/>
            <person name="Submissions S."/>
        </authorList>
    </citation>
    <scope>NUCLEOTIDE SEQUENCE [LARGE SCALE GENOMIC DNA]</scope>
    <source>
        <strain evidence="5">DSM 25330</strain>
    </source>
</reference>
<dbReference type="SUPFAM" id="SSF47413">
    <property type="entry name" value="lambda repressor-like DNA-binding domains"/>
    <property type="match status" value="1"/>
</dbReference>
<dbReference type="CDD" id="cd00093">
    <property type="entry name" value="HTH_XRE"/>
    <property type="match status" value="1"/>
</dbReference>
<dbReference type="AlphaFoldDB" id="A0A1M5RLE3"/>
<keyword evidence="5" id="KW-1185">Reference proteome</keyword>
<feature type="domain" description="HTH cro/C1-type" evidence="3">
    <location>
        <begin position="10"/>
        <end position="64"/>
    </location>
</feature>
<dbReference type="OrthoDB" id="1357763at2"/>
<dbReference type="GO" id="GO:0003677">
    <property type="term" value="F:DNA binding"/>
    <property type="evidence" value="ECO:0007669"/>
    <property type="project" value="UniProtKB-KW"/>
</dbReference>
<keyword evidence="2" id="KW-1133">Transmembrane helix</keyword>
<evidence type="ECO:0000256" key="1">
    <source>
        <dbReference type="ARBA" id="ARBA00023125"/>
    </source>
</evidence>
<evidence type="ECO:0000313" key="5">
    <source>
        <dbReference type="Proteomes" id="UP000184522"/>
    </source>
</evidence>
<proteinExistence type="predicted"/>
<dbReference type="InterPro" id="IPR001387">
    <property type="entry name" value="Cro/C1-type_HTH"/>
</dbReference>
<dbReference type="Gene3D" id="1.10.260.40">
    <property type="entry name" value="lambda repressor-like DNA-binding domains"/>
    <property type="match status" value="1"/>
</dbReference>
<dbReference type="InterPro" id="IPR050807">
    <property type="entry name" value="TransReg_Diox_bact_type"/>
</dbReference>
<dbReference type="PANTHER" id="PTHR46797">
    <property type="entry name" value="HTH-TYPE TRANSCRIPTIONAL REGULATOR"/>
    <property type="match status" value="1"/>
</dbReference>